<evidence type="ECO:0000259" key="4">
    <source>
        <dbReference type="Pfam" id="PF20832"/>
    </source>
</evidence>
<dbReference type="InterPro" id="IPR048606">
    <property type="entry name" value="Reov_VP3_MTase2"/>
</dbReference>
<accession>Q91IE9</accession>
<proteinExistence type="predicted"/>
<dbReference type="Pfam" id="PF20830">
    <property type="entry name" value="Reovirus_bridge"/>
    <property type="match status" value="1"/>
</dbReference>
<feature type="domain" description="Reovirus VP3 protein guanylyltransferase" evidence="1">
    <location>
        <begin position="10"/>
        <end position="280"/>
    </location>
</feature>
<evidence type="ECO:0000313" key="6">
    <source>
        <dbReference type="Proteomes" id="UP000102095"/>
    </source>
</evidence>
<dbReference type="KEGG" id="vg:984343"/>
<feature type="domain" description="Reovirus VP3 protein Methyltransferase" evidence="3">
    <location>
        <begin position="475"/>
        <end position="702"/>
    </location>
</feature>
<protein>
    <recommendedName>
        <fullName evidence="7">VP3</fullName>
    </recommendedName>
</protein>
<organism evidence="5 6">
    <name type="scientific">Lymantria dispar cypovirus 14</name>
    <dbReference type="NCBI Taxonomy" id="165429"/>
    <lineage>
        <taxon>Viruses</taxon>
        <taxon>Riboviria</taxon>
        <taxon>Orthornavirae</taxon>
        <taxon>Duplornaviricota</taxon>
        <taxon>Resentoviricetes</taxon>
        <taxon>Reovirales</taxon>
        <taxon>Spinareoviridae</taxon>
        <taxon>Cypovirus</taxon>
        <taxon>Cypovirus lymantriae</taxon>
        <taxon>Cypovirus 14</taxon>
    </lineage>
</organism>
<evidence type="ECO:0000313" key="5">
    <source>
        <dbReference type="EMBL" id="AAK73090.1"/>
    </source>
</evidence>
<dbReference type="Pfam" id="PF20832">
    <property type="entry name" value="Reov_VP3_MTase2"/>
    <property type="match status" value="1"/>
</dbReference>
<sequence length="1075" mass="122489">MDWSFFAIKIDDRVQQDPRPNEILALRTQTIDRLSSNSYTYDYDATLRSHSLQFKAPWNYVQYTASDYSHKLFQLPTKYADRRIPTDELQTNIKDFRNTIQLLAVMSNDPDVKYNLMMGLYARAERDSWQIAKLLNESPQLLNYVQPNETFVKIMRILNIQSIELPILNTNIFDTSAAVIKMRIWNVESPKTLRHLMYSLNNKGFATTHMSWHYNIVHTFHYTSGDIMMQHVASKIYEDWKQKIELNNSGFKIIDRVCQRLIPLCQHEQVRRITAVGSLYPIEYEQGGLDMSQKVMSVIDLADYYFRHENARLKQAYDAAYNQHATLFFTKKHMDLLNQMKVDNPQDLYYPLVRILDVEYIDRNIISNLSEEVVPVILSPYGQFAHSRLPEISLGVGSSVAFNINTVTPTARIDHDRLFAYTLISPNKERYTADERATARNLAAEQLRAGINEAQSRINNTVKINHLLSRYRALLFQRVSEGERIELTTGTLETLAYLYATYFKTLTVLDTNVTFDQESAVVRAVNNSTAKLLTAFIALLNARDGLLNAQRFGMKANESLLILGAEREPAGPILQDFHKSKDKVRIIGIGDRGISPNIRARIPLSEDHHLQSTFIISDMDQTRIADGANIDELTFQTIRQIKYVYTNSSCFIFKLNYPSQYLINEICDTLRQLSEANNIRHTMQLVRMASQNPYTAEAMICVVKSSKFTASDVIYFDDSTPAIRRYAEVGSARDTSESLAYSPQRHSKLQWENASSVNGIIAGVTTQDDFPMQMAAVKQYCREGVVWRSDLSDNLVNVLAHIDHVRVNFQKRAAIVTSDADVYATWLPNGVGFSKRTQTMALYKRMSATLMHKYTLVLKLVSQHGLTNFSNVISIGGRNLAEASAFPMNSIKYTVHRSCNNGSTLLLETHYNIYVQTRKFDFNTVNETLEPNSQYLALFVIMTNVDGTPRNANDQYAVLHTIAEMVNASGTSIFVVNYYNENMISNFQNMNYQDSDIKVTDGKIQIADYEPVPVLSDEVVLERIQDLVNVVRVEPSFLDIAAFSLKYGVHLDEFGGLAIHGFVGGVTTFILSAKV</sequence>
<evidence type="ECO:0008006" key="7">
    <source>
        <dbReference type="Google" id="ProtNLM"/>
    </source>
</evidence>
<reference evidence="5 6" key="1">
    <citation type="submission" date="2001-06" db="EMBL/GenBank/DDBJ databases">
        <title>Identification of electrophoretypes of two cypoviruses from a dual infection in gypsy moth, Lymantria diapar.</title>
        <authorList>
            <person name="Rao S."/>
            <person name="Shapiro M."/>
            <person name="Lynn D."/>
            <person name="Hagiwara K."/>
            <person name="Dean R."/>
            <person name="Carner G.R."/>
        </authorList>
    </citation>
    <scope>NUCLEOTIDE SEQUENCE [LARGE SCALE GENOMIC DNA]</scope>
</reference>
<dbReference type="RefSeq" id="NP_149138.1">
    <property type="nucleotide sequence ID" value="NC_003009.1"/>
</dbReference>
<dbReference type="InterPro" id="IPR048608">
    <property type="entry name" value="Reov_VP3_GTase"/>
</dbReference>
<evidence type="ECO:0000259" key="3">
    <source>
        <dbReference type="Pfam" id="PF20831"/>
    </source>
</evidence>
<dbReference type="InterPro" id="IPR048605">
    <property type="entry name" value="Reov_VP3_bridge"/>
</dbReference>
<evidence type="ECO:0000259" key="2">
    <source>
        <dbReference type="Pfam" id="PF20830"/>
    </source>
</evidence>
<feature type="domain" description="Reovirus VP3 protein Methyltransferase" evidence="4">
    <location>
        <begin position="869"/>
        <end position="1071"/>
    </location>
</feature>
<dbReference type="Pfam" id="PF20790">
    <property type="entry name" value="Reov_VP3_GTase"/>
    <property type="match status" value="1"/>
</dbReference>
<dbReference type="Pfam" id="PF20831">
    <property type="entry name" value="Reov_VP3_MTase1"/>
    <property type="match status" value="1"/>
</dbReference>
<dbReference type="EMBL" id="AF389455">
    <property type="protein sequence ID" value="AAK73090.1"/>
    <property type="molecule type" value="Genomic_RNA"/>
</dbReference>
<keyword evidence="6" id="KW-1185">Reference proteome</keyword>
<dbReference type="GeneID" id="984343"/>
<name>Q91IE9_9REOV</name>
<dbReference type="InterPro" id="IPR048607">
    <property type="entry name" value="Reov_VP3_MTase1"/>
</dbReference>
<dbReference type="Proteomes" id="UP000102095">
    <property type="component" value="Genome"/>
</dbReference>
<feature type="domain" description="Reovirus VP3 protein bridge" evidence="2">
    <location>
        <begin position="738"/>
        <end position="836"/>
    </location>
</feature>
<evidence type="ECO:0000259" key="1">
    <source>
        <dbReference type="Pfam" id="PF20790"/>
    </source>
</evidence>